<dbReference type="RefSeq" id="XP_027615172.1">
    <property type="nucleotide sequence ID" value="XM_027759371.1"/>
</dbReference>
<evidence type="ECO:0000313" key="2">
    <source>
        <dbReference type="Proteomes" id="UP000287166"/>
    </source>
</evidence>
<protein>
    <submittedName>
        <fullName evidence="1">Uncharacterized protein</fullName>
    </submittedName>
</protein>
<dbReference type="Proteomes" id="UP000287166">
    <property type="component" value="Unassembled WGS sequence"/>
</dbReference>
<dbReference type="EMBL" id="BFAD01000006">
    <property type="protein sequence ID" value="GBE84259.1"/>
    <property type="molecule type" value="Genomic_DNA"/>
</dbReference>
<proteinExistence type="predicted"/>
<dbReference type="InParanoid" id="A0A401GQ35"/>
<keyword evidence="2" id="KW-1185">Reference proteome</keyword>
<accession>A0A401GQ35</accession>
<reference evidence="1 2" key="1">
    <citation type="journal article" date="2018" name="Sci. Rep.">
        <title>Genome sequence of the cauliflower mushroom Sparassis crispa (Hanabiratake) and its association with beneficial usage.</title>
        <authorList>
            <person name="Kiyama R."/>
            <person name="Furutani Y."/>
            <person name="Kawaguchi K."/>
            <person name="Nakanishi T."/>
        </authorList>
    </citation>
    <scope>NUCLEOTIDE SEQUENCE [LARGE SCALE GENOMIC DNA]</scope>
</reference>
<name>A0A401GQ35_9APHY</name>
<organism evidence="1 2">
    <name type="scientific">Sparassis crispa</name>
    <dbReference type="NCBI Taxonomy" id="139825"/>
    <lineage>
        <taxon>Eukaryota</taxon>
        <taxon>Fungi</taxon>
        <taxon>Dikarya</taxon>
        <taxon>Basidiomycota</taxon>
        <taxon>Agaricomycotina</taxon>
        <taxon>Agaricomycetes</taxon>
        <taxon>Polyporales</taxon>
        <taxon>Sparassidaceae</taxon>
        <taxon>Sparassis</taxon>
    </lineage>
</organism>
<dbReference type="AlphaFoldDB" id="A0A401GQ35"/>
<evidence type="ECO:0000313" key="1">
    <source>
        <dbReference type="EMBL" id="GBE84259.1"/>
    </source>
</evidence>
<dbReference type="GeneID" id="38781176"/>
<sequence length="62" mass="6885">MSARVAETSLTELTNVILQRKLAPLTPLWADAWEELLSISGLTSHYPRLVSSIRFGFDVGIL</sequence>
<gene>
    <name evidence="1" type="ORF">SCP_0602370</name>
</gene>
<comment type="caution">
    <text evidence="1">The sequence shown here is derived from an EMBL/GenBank/DDBJ whole genome shotgun (WGS) entry which is preliminary data.</text>
</comment>